<dbReference type="Gene3D" id="3.40.50.11400">
    <property type="match status" value="1"/>
</dbReference>
<evidence type="ECO:0000313" key="2">
    <source>
        <dbReference type="Proteomes" id="UP000245793"/>
    </source>
</evidence>
<dbReference type="RefSeq" id="WP_245893796.1">
    <property type="nucleotide sequence ID" value="NZ_QEKV01000009.1"/>
</dbReference>
<evidence type="ECO:0000313" key="1">
    <source>
        <dbReference type="EMBL" id="PVY93791.1"/>
    </source>
</evidence>
<dbReference type="InterPro" id="IPR028082">
    <property type="entry name" value="Peripla_BP_I"/>
</dbReference>
<proteinExistence type="predicted"/>
<gene>
    <name evidence="1" type="ORF">C7381_10956</name>
</gene>
<keyword evidence="2" id="KW-1185">Reference proteome</keyword>
<reference evidence="1 2" key="1">
    <citation type="submission" date="2018-04" db="EMBL/GenBank/DDBJ databases">
        <title>Genomic Encyclopedia of Type Strains, Phase IV (KMG-IV): sequencing the most valuable type-strain genomes for metagenomic binning, comparative biology and taxonomic classification.</title>
        <authorList>
            <person name="Goeker M."/>
        </authorList>
    </citation>
    <scope>NUCLEOTIDE SEQUENCE [LARGE SCALE GENOMIC DNA]</scope>
    <source>
        <strain evidence="1 2">DSM 20705</strain>
    </source>
</reference>
<name>A0A2U1E1L3_9FIRM</name>
<dbReference type="PROSITE" id="PS51257">
    <property type="entry name" value="PROKAR_LIPOPROTEIN"/>
    <property type="match status" value="1"/>
</dbReference>
<protein>
    <submittedName>
        <fullName evidence="1">Uncharacterized protein DUF3798</fullName>
    </submittedName>
</protein>
<accession>A0A2U1E1L3</accession>
<dbReference type="EMBL" id="QEKV01000009">
    <property type="protein sequence ID" value="PVY93791.1"/>
    <property type="molecule type" value="Genomic_DNA"/>
</dbReference>
<organism evidence="1 2">
    <name type="scientific">Ezakiella coagulans</name>
    <dbReference type="NCBI Taxonomy" id="46507"/>
    <lineage>
        <taxon>Bacteria</taxon>
        <taxon>Bacillati</taxon>
        <taxon>Bacillota</taxon>
        <taxon>Tissierellia</taxon>
        <taxon>Ezakiella</taxon>
    </lineage>
</organism>
<sequence>MNTNKVYRKILIMILVLSVGLFIGCNDEERDENVVHESAKFHIGLVTGTTSQSIDEFSAAEKLIKKYGDSNLGGYICHLNYPDNFPKETENVISQITSFIDDDKMKAIIVNQGIKGTAEAFKIIKKKRPDILCLVSNTQEEPEEIHKYADLIIDPDNIKRGYLIPLCAKQMGARTFVHVSFKRHREIELVNLRERIMKATCNELGMEFVAIDAPDPASDGGIAEAQNFILDQFPLWIKKYGKDTAFFSTNDAHIAPIIKKTLEYGAIFVEQDLPSPILGYKEALDIKDDADNIDILRKEEMLLYKKNPDRMGTWVYSYGSSTTELLVELAMRCIKGEIDKPDIKNVRQIFEEINPDVSWKADYYVDGKSGKEVSNHILVYQDTYIFGKGFSNIADSIIPNIAELLKKHEEDNIIRD</sequence>
<dbReference type="Gene3D" id="3.40.50.11390">
    <property type="match status" value="1"/>
</dbReference>
<dbReference type="AlphaFoldDB" id="A0A2U1E1L3"/>
<comment type="caution">
    <text evidence="1">The sequence shown here is derived from an EMBL/GenBank/DDBJ whole genome shotgun (WGS) entry which is preliminary data.</text>
</comment>
<dbReference type="InterPro" id="IPR024258">
    <property type="entry name" value="DUF3798"/>
</dbReference>
<dbReference type="Proteomes" id="UP000245793">
    <property type="component" value="Unassembled WGS sequence"/>
</dbReference>
<dbReference type="SUPFAM" id="SSF53822">
    <property type="entry name" value="Periplasmic binding protein-like I"/>
    <property type="match status" value="1"/>
</dbReference>
<dbReference type="Pfam" id="PF12683">
    <property type="entry name" value="DUF3798"/>
    <property type="match status" value="1"/>
</dbReference>